<evidence type="ECO:0000256" key="1">
    <source>
        <dbReference type="ARBA" id="ARBA00004141"/>
    </source>
</evidence>
<gene>
    <name evidence="7" type="primary">LERL1</name>
</gene>
<dbReference type="PROSITE" id="PS51257">
    <property type="entry name" value="PROKAR_LIPOPROTEIN"/>
    <property type="match status" value="1"/>
</dbReference>
<dbReference type="EMBL" id="BT080434">
    <property type="protein sequence ID" value="ACO14858.1"/>
    <property type="molecule type" value="mRNA"/>
</dbReference>
<keyword evidence="3 6" id="KW-0812">Transmembrane</keyword>
<feature type="transmembrane region" description="Helical" evidence="6">
    <location>
        <begin position="98"/>
        <end position="123"/>
    </location>
</feature>
<evidence type="ECO:0000256" key="5">
    <source>
        <dbReference type="ARBA" id="ARBA00023136"/>
    </source>
</evidence>
<evidence type="ECO:0000256" key="3">
    <source>
        <dbReference type="ARBA" id="ARBA00022692"/>
    </source>
</evidence>
<dbReference type="GO" id="GO:0005768">
    <property type="term" value="C:endosome"/>
    <property type="evidence" value="ECO:0007669"/>
    <property type="project" value="TreeGrafter"/>
</dbReference>
<keyword evidence="7" id="KW-0675">Receptor</keyword>
<accession>C1C0Q5</accession>
<dbReference type="GO" id="GO:0016020">
    <property type="term" value="C:membrane"/>
    <property type="evidence" value="ECO:0007669"/>
    <property type="project" value="UniProtKB-SubCell"/>
</dbReference>
<keyword evidence="4 6" id="KW-1133">Transmembrane helix</keyword>
<evidence type="ECO:0000313" key="7">
    <source>
        <dbReference type="EMBL" id="ACO14858.1"/>
    </source>
</evidence>
<dbReference type="Pfam" id="PF04133">
    <property type="entry name" value="Vps55"/>
    <property type="match status" value="1"/>
</dbReference>
<protein>
    <submittedName>
        <fullName evidence="7">Leptin receptor overlapping transcript-like 1</fullName>
    </submittedName>
</protein>
<evidence type="ECO:0000256" key="4">
    <source>
        <dbReference type="ARBA" id="ARBA00022989"/>
    </source>
</evidence>
<dbReference type="InterPro" id="IPR007262">
    <property type="entry name" value="Vps55/LEPROT"/>
</dbReference>
<evidence type="ECO:0000256" key="6">
    <source>
        <dbReference type="SAM" id="Phobius"/>
    </source>
</evidence>
<dbReference type="PANTHER" id="PTHR12050">
    <property type="entry name" value="LEPTIN RECEPTOR-RELATED"/>
    <property type="match status" value="1"/>
</dbReference>
<dbReference type="PANTHER" id="PTHR12050:SF0">
    <property type="entry name" value="RH04491P"/>
    <property type="match status" value="1"/>
</dbReference>
<dbReference type="AlphaFoldDB" id="C1C0Q5"/>
<evidence type="ECO:0000256" key="2">
    <source>
        <dbReference type="ARBA" id="ARBA00005645"/>
    </source>
</evidence>
<feature type="transmembrane region" description="Helical" evidence="6">
    <location>
        <begin position="36"/>
        <end position="54"/>
    </location>
</feature>
<name>C1C0Q5_CALCM</name>
<keyword evidence="5 6" id="KW-0472">Membrane</keyword>
<dbReference type="GO" id="GO:0032511">
    <property type="term" value="P:late endosome to vacuole transport via multivesicular body sorting pathway"/>
    <property type="evidence" value="ECO:0007669"/>
    <property type="project" value="TreeGrafter"/>
</dbReference>
<sequence>MAGIKSLIALAFAGSMGFLFLLLSCALPQFQNNWTPMFVIFFYVLFPIPLLIARRHSNDHSACKELGLLLMTGIAVSAFALPIVLARAPSPTVKDLSIISPGAASLVEFANLIVFGTIIRFLWVDDYSRW</sequence>
<feature type="transmembrane region" description="Helical" evidence="6">
    <location>
        <begin position="66"/>
        <end position="86"/>
    </location>
</feature>
<proteinExistence type="evidence at transcript level"/>
<comment type="subcellular location">
    <subcellularLocation>
        <location evidence="1">Membrane</location>
        <topology evidence="1">Multi-pass membrane protein</topology>
    </subcellularLocation>
</comment>
<organism evidence="7">
    <name type="scientific">Caligus clemensi</name>
    <name type="common">Sea louse</name>
    <dbReference type="NCBI Taxonomy" id="344056"/>
    <lineage>
        <taxon>Eukaryota</taxon>
        <taxon>Metazoa</taxon>
        <taxon>Ecdysozoa</taxon>
        <taxon>Arthropoda</taxon>
        <taxon>Crustacea</taxon>
        <taxon>Multicrustacea</taxon>
        <taxon>Hexanauplia</taxon>
        <taxon>Copepoda</taxon>
        <taxon>Siphonostomatoida</taxon>
        <taxon>Caligidae</taxon>
        <taxon>Caligus</taxon>
    </lineage>
</organism>
<reference evidence="7" key="1">
    <citation type="submission" date="2009-03" db="EMBL/GenBank/DDBJ databases">
        <title>Caligus clemensi ESTs and full-length cDNAs.</title>
        <authorList>
            <person name="Yasuike M."/>
            <person name="von Schalburg K."/>
            <person name="Cooper G."/>
            <person name="Leong J."/>
            <person name="Jones S.R.M."/>
            <person name="Koop B.F."/>
        </authorList>
    </citation>
    <scope>NUCLEOTIDE SEQUENCE</scope>
    <source>
        <tissue evidence="7">Whole</tissue>
    </source>
</reference>
<comment type="similarity">
    <text evidence="2">Belongs to the OB-RGRP/VPS55 family.</text>
</comment>